<evidence type="ECO:0000313" key="2">
    <source>
        <dbReference type="Proteomes" id="UP000037185"/>
    </source>
</evidence>
<dbReference type="EMBL" id="LGSP01000068">
    <property type="protein sequence ID" value="KNE79868.1"/>
    <property type="molecule type" value="Genomic_DNA"/>
</dbReference>
<organism evidence="1 2">
    <name type="scientific">Streptomyces fradiae</name>
    <name type="common">Streptomyces roseoflavus</name>
    <dbReference type="NCBI Taxonomy" id="1906"/>
    <lineage>
        <taxon>Bacteria</taxon>
        <taxon>Bacillati</taxon>
        <taxon>Actinomycetota</taxon>
        <taxon>Actinomycetes</taxon>
        <taxon>Kitasatosporales</taxon>
        <taxon>Streptomycetaceae</taxon>
        <taxon>Streptomyces</taxon>
    </lineage>
</organism>
<comment type="caution">
    <text evidence="1">The sequence shown here is derived from an EMBL/GenBank/DDBJ whole genome shotgun (WGS) entry which is preliminary data.</text>
</comment>
<proteinExistence type="predicted"/>
<sequence>MSSDRDEIRAGGTTPGEDPSDAEHEHEQTGEFTIDYTPPTWYTQNTPGAPAAGDGAPEAAGPPPGTAAPPPPPPAGTPAAGVPGLPAH</sequence>
<reference evidence="1" key="1">
    <citation type="submission" date="2015-07" db="EMBL/GenBank/DDBJ databases">
        <title>Draft genome sequence of Streptomyces fradiae, a resistant strain to nitron-oligomycin.</title>
        <authorList>
            <person name="Vatlin A.A."/>
            <person name="Bekker O.B."/>
            <person name="Danilenko V.N."/>
        </authorList>
    </citation>
    <scope>NUCLEOTIDE SEQUENCE</scope>
    <source>
        <strain evidence="1">Olg1-1</strain>
    </source>
</reference>
<keyword evidence="2" id="KW-1185">Reference proteome</keyword>
<protein>
    <submittedName>
        <fullName evidence="1">Uncharacterized protein</fullName>
    </submittedName>
</protein>
<accession>A0ACC4W5P8</accession>
<feature type="non-terminal residue" evidence="1">
    <location>
        <position position="88"/>
    </location>
</feature>
<evidence type="ECO:0000313" key="1">
    <source>
        <dbReference type="EMBL" id="KNE79868.1"/>
    </source>
</evidence>
<gene>
    <name evidence="1" type="ORF">ADZ36_25315</name>
</gene>
<dbReference type="Proteomes" id="UP000037185">
    <property type="component" value="Unassembled WGS sequence"/>
</dbReference>
<name>A0ACC4W5P8_STRFR</name>